<evidence type="ECO:0000259" key="2">
    <source>
        <dbReference type="Pfam" id="PF00582"/>
    </source>
</evidence>
<dbReference type="CDD" id="cd00293">
    <property type="entry name" value="USP-like"/>
    <property type="match status" value="1"/>
</dbReference>
<name>A0A069RDL7_PEPLI</name>
<dbReference type="Proteomes" id="UP000027946">
    <property type="component" value="Unassembled WGS sequence"/>
</dbReference>
<accession>A0A069RDL7</accession>
<evidence type="ECO:0000313" key="3">
    <source>
        <dbReference type="EMBL" id="KDR95149.1"/>
    </source>
</evidence>
<dbReference type="PANTHER" id="PTHR46268">
    <property type="entry name" value="STRESS RESPONSE PROTEIN NHAX"/>
    <property type="match status" value="1"/>
</dbReference>
<comment type="caution">
    <text evidence="3">The sequence shown here is derived from an EMBL/GenBank/DDBJ whole genome shotgun (WGS) entry which is preliminary data.</text>
</comment>
<evidence type="ECO:0000256" key="1">
    <source>
        <dbReference type="ARBA" id="ARBA00008791"/>
    </source>
</evidence>
<dbReference type="PANTHER" id="PTHR46268:SF6">
    <property type="entry name" value="UNIVERSAL STRESS PROTEIN UP12"/>
    <property type="match status" value="1"/>
</dbReference>
<organism evidence="3 4">
    <name type="scientific">Peptoclostridium litorale DSM 5388</name>
    <dbReference type="NCBI Taxonomy" id="1121324"/>
    <lineage>
        <taxon>Bacteria</taxon>
        <taxon>Bacillati</taxon>
        <taxon>Bacillota</taxon>
        <taxon>Clostridia</taxon>
        <taxon>Peptostreptococcales</taxon>
        <taxon>Peptoclostridiaceae</taxon>
        <taxon>Peptoclostridium</taxon>
    </lineage>
</organism>
<dbReference type="AlphaFoldDB" id="A0A069RDL7"/>
<dbReference type="InterPro" id="IPR006016">
    <property type="entry name" value="UspA"/>
</dbReference>
<dbReference type="eggNOG" id="COG0589">
    <property type="taxonomic scope" value="Bacteria"/>
</dbReference>
<evidence type="ECO:0000313" key="4">
    <source>
        <dbReference type="Proteomes" id="UP000027946"/>
    </source>
</evidence>
<reference evidence="3 4" key="1">
    <citation type="submission" date="2014-03" db="EMBL/GenBank/DDBJ databases">
        <title>Genome sequence of Clostridium litorale W6, DSM 5388.</title>
        <authorList>
            <person name="Poehlein A."/>
            <person name="Jagirdar A."/>
            <person name="Khonsari B."/>
            <person name="Chibani C.M."/>
            <person name="Gutierrez Gutierrez D.A."/>
            <person name="Davydova E."/>
            <person name="Alghaithi H.S."/>
            <person name="Nair K.P."/>
            <person name="Dhamotharan K."/>
            <person name="Chandran L."/>
            <person name="G W."/>
            <person name="Daniel R."/>
        </authorList>
    </citation>
    <scope>NUCLEOTIDE SEQUENCE [LARGE SCALE GENOMIC DNA]</scope>
    <source>
        <strain evidence="3 4">W6</strain>
    </source>
</reference>
<dbReference type="InterPro" id="IPR014729">
    <property type="entry name" value="Rossmann-like_a/b/a_fold"/>
</dbReference>
<comment type="similarity">
    <text evidence="1">Belongs to the universal stress protein A family.</text>
</comment>
<dbReference type="Pfam" id="PF00582">
    <property type="entry name" value="Usp"/>
    <property type="match status" value="1"/>
</dbReference>
<sequence>MKSIKKILLPVDNLEPCTNAISAAKLLAQGFKSEIVILNVQADFTSAESDMSKGTRIVEEVKSNFKYADIQVTTRVAFGNPSEIILDICEDENFDMIIICTHGLSATRRFLLGSVTNKIVHHSKVPVLVLR</sequence>
<dbReference type="InterPro" id="IPR006015">
    <property type="entry name" value="Universal_stress_UspA"/>
</dbReference>
<dbReference type="EMBL" id="JJMM01000011">
    <property type="protein sequence ID" value="KDR95149.1"/>
    <property type="molecule type" value="Genomic_DNA"/>
</dbReference>
<dbReference type="Gene3D" id="3.40.50.620">
    <property type="entry name" value="HUPs"/>
    <property type="match status" value="1"/>
</dbReference>
<dbReference type="STRING" id="1121324.CLIT_11c01780"/>
<protein>
    <recommendedName>
        <fullName evidence="2">UspA domain-containing protein</fullName>
    </recommendedName>
</protein>
<keyword evidence="4" id="KW-1185">Reference proteome</keyword>
<feature type="domain" description="UspA" evidence="2">
    <location>
        <begin position="4"/>
        <end position="131"/>
    </location>
</feature>
<proteinExistence type="inferred from homology"/>
<gene>
    <name evidence="3" type="ORF">CLIT_11c01780</name>
</gene>
<dbReference type="SUPFAM" id="SSF52402">
    <property type="entry name" value="Adenine nucleotide alpha hydrolases-like"/>
    <property type="match status" value="1"/>
</dbReference>
<dbReference type="PRINTS" id="PR01438">
    <property type="entry name" value="UNVRSLSTRESS"/>
</dbReference>
<dbReference type="OrthoDB" id="9794782at2"/>
<dbReference type="RefSeq" id="WP_038265152.1">
    <property type="nucleotide sequence ID" value="NZ_FSRH01000002.1"/>
</dbReference>